<dbReference type="Proteomes" id="UP000274131">
    <property type="component" value="Unassembled WGS sequence"/>
</dbReference>
<keyword evidence="2" id="KW-1185">Reference proteome</keyword>
<sequence>MLSLLFRCPPFSTLFARLELFGKEKINDFGGCDGVGVGVGDDGDGYDDGGNGGDGVQCKHSMHLNGLRLQ</sequence>
<evidence type="ECO:0000313" key="3">
    <source>
        <dbReference type="WBParaSite" id="EVEC_0000154001-mRNA-1"/>
    </source>
</evidence>
<reference evidence="1 2" key="2">
    <citation type="submission" date="2018-10" db="EMBL/GenBank/DDBJ databases">
        <authorList>
            <consortium name="Pathogen Informatics"/>
        </authorList>
    </citation>
    <scope>NUCLEOTIDE SEQUENCE [LARGE SCALE GENOMIC DNA]</scope>
</reference>
<protein>
    <submittedName>
        <fullName evidence="3">Secreted protein</fullName>
    </submittedName>
</protein>
<accession>A0A0N4UVR0</accession>
<organism evidence="3">
    <name type="scientific">Enterobius vermicularis</name>
    <name type="common">Human pinworm</name>
    <dbReference type="NCBI Taxonomy" id="51028"/>
    <lineage>
        <taxon>Eukaryota</taxon>
        <taxon>Metazoa</taxon>
        <taxon>Ecdysozoa</taxon>
        <taxon>Nematoda</taxon>
        <taxon>Chromadorea</taxon>
        <taxon>Rhabditida</taxon>
        <taxon>Spirurina</taxon>
        <taxon>Oxyuridomorpha</taxon>
        <taxon>Oxyuroidea</taxon>
        <taxon>Oxyuridae</taxon>
        <taxon>Enterobius</taxon>
    </lineage>
</organism>
<proteinExistence type="predicted"/>
<name>A0A0N4UVR0_ENTVE</name>
<evidence type="ECO:0000313" key="1">
    <source>
        <dbReference type="EMBL" id="VDD86105.1"/>
    </source>
</evidence>
<dbReference type="EMBL" id="UXUI01007189">
    <property type="protein sequence ID" value="VDD86105.1"/>
    <property type="molecule type" value="Genomic_DNA"/>
</dbReference>
<reference evidence="3" key="1">
    <citation type="submission" date="2017-02" db="UniProtKB">
        <authorList>
            <consortium name="WormBaseParasite"/>
        </authorList>
    </citation>
    <scope>IDENTIFICATION</scope>
</reference>
<dbReference type="AlphaFoldDB" id="A0A0N4UVR0"/>
<evidence type="ECO:0000313" key="2">
    <source>
        <dbReference type="Proteomes" id="UP000274131"/>
    </source>
</evidence>
<gene>
    <name evidence="1" type="ORF">EVEC_LOCUS1248</name>
</gene>
<dbReference type="WBParaSite" id="EVEC_0000154001-mRNA-1">
    <property type="protein sequence ID" value="EVEC_0000154001-mRNA-1"/>
    <property type="gene ID" value="EVEC_0000154001"/>
</dbReference>